<dbReference type="Pfam" id="PF01522">
    <property type="entry name" value="Polysacc_deac_1"/>
    <property type="match status" value="1"/>
</dbReference>
<dbReference type="GO" id="GO:0005975">
    <property type="term" value="P:carbohydrate metabolic process"/>
    <property type="evidence" value="ECO:0007669"/>
    <property type="project" value="InterPro"/>
</dbReference>
<evidence type="ECO:0000256" key="2">
    <source>
        <dbReference type="ARBA" id="ARBA00022729"/>
    </source>
</evidence>
<dbReference type="PROSITE" id="PS51677">
    <property type="entry name" value="NODB"/>
    <property type="match status" value="1"/>
</dbReference>
<sequence>MSTKILTYHNVGKPPKEAKLKTLFVAKEQLKRQLKLLKFMGFDFLSLRDLLLNKKVKKGVLLTFDDAYLDFWGKALPIFMELKVRSVIFVPVALVGSYNQWDYDRIRIKKPIMNWEHIKELHSLGFEIGSHSLTHPYLSKIDPQKAWEEIYTSKVILEDKLGTEIKAFCYPYGDYSQQVRDMVQRAGYSIAFTTRHGSFEESENFFEVRRITIFGNDFLPKFLYKVLV</sequence>
<dbReference type="SUPFAM" id="SSF88713">
    <property type="entry name" value="Glycoside hydrolase/deacetylase"/>
    <property type="match status" value="1"/>
</dbReference>
<reference evidence="4" key="1">
    <citation type="journal article" date="2020" name="mSystems">
        <title>Genome- and Community-Level Interaction Insights into Carbon Utilization and Element Cycling Functions of Hydrothermarchaeota in Hydrothermal Sediment.</title>
        <authorList>
            <person name="Zhou Z."/>
            <person name="Liu Y."/>
            <person name="Xu W."/>
            <person name="Pan J."/>
            <person name="Luo Z.H."/>
            <person name="Li M."/>
        </authorList>
    </citation>
    <scope>NUCLEOTIDE SEQUENCE [LARGE SCALE GENOMIC DNA]</scope>
    <source>
        <strain evidence="4">SpSt-132</strain>
    </source>
</reference>
<comment type="subcellular location">
    <subcellularLocation>
        <location evidence="1">Secreted</location>
    </subcellularLocation>
</comment>
<evidence type="ECO:0000313" key="4">
    <source>
        <dbReference type="EMBL" id="HEW45166.1"/>
    </source>
</evidence>
<dbReference type="Gene3D" id="3.20.20.370">
    <property type="entry name" value="Glycoside hydrolase/deacetylase"/>
    <property type="match status" value="1"/>
</dbReference>
<name>A0A7C2ZFF3_9AQUI</name>
<dbReference type="PANTHER" id="PTHR34216:SF3">
    <property type="entry name" value="POLY-BETA-1,6-N-ACETYL-D-GLUCOSAMINE N-DEACETYLASE"/>
    <property type="match status" value="1"/>
</dbReference>
<dbReference type="AlphaFoldDB" id="A0A7C2ZFF3"/>
<dbReference type="InterPro" id="IPR011330">
    <property type="entry name" value="Glyco_hydro/deAcase_b/a-brl"/>
</dbReference>
<dbReference type="GO" id="GO:0016810">
    <property type="term" value="F:hydrolase activity, acting on carbon-nitrogen (but not peptide) bonds"/>
    <property type="evidence" value="ECO:0007669"/>
    <property type="project" value="InterPro"/>
</dbReference>
<keyword evidence="2" id="KW-0732">Signal</keyword>
<comment type="caution">
    <text evidence="4">The sequence shown here is derived from an EMBL/GenBank/DDBJ whole genome shotgun (WGS) entry which is preliminary data.</text>
</comment>
<dbReference type="InterPro" id="IPR002509">
    <property type="entry name" value="NODB_dom"/>
</dbReference>
<dbReference type="GO" id="GO:0005576">
    <property type="term" value="C:extracellular region"/>
    <property type="evidence" value="ECO:0007669"/>
    <property type="project" value="UniProtKB-SubCell"/>
</dbReference>
<dbReference type="PANTHER" id="PTHR34216">
    <property type="match status" value="1"/>
</dbReference>
<gene>
    <name evidence="4" type="ORF">ENO47_00590</name>
</gene>
<feature type="domain" description="NodB homology" evidence="3">
    <location>
        <begin position="58"/>
        <end position="228"/>
    </location>
</feature>
<protein>
    <submittedName>
        <fullName evidence="4">Polysaccharide deacetylase family protein</fullName>
    </submittedName>
</protein>
<dbReference type="CDD" id="cd10918">
    <property type="entry name" value="CE4_NodB_like_5s_6s"/>
    <property type="match status" value="1"/>
</dbReference>
<evidence type="ECO:0000256" key="1">
    <source>
        <dbReference type="ARBA" id="ARBA00004613"/>
    </source>
</evidence>
<proteinExistence type="predicted"/>
<accession>A0A7C2ZFF3</accession>
<evidence type="ECO:0000259" key="3">
    <source>
        <dbReference type="PROSITE" id="PS51677"/>
    </source>
</evidence>
<organism evidence="4">
    <name type="scientific">Hydrogenobacter sp</name>
    <dbReference type="NCBI Taxonomy" id="2152829"/>
    <lineage>
        <taxon>Bacteria</taxon>
        <taxon>Pseudomonadati</taxon>
        <taxon>Aquificota</taxon>
        <taxon>Aquificia</taxon>
        <taxon>Aquificales</taxon>
        <taxon>Aquificaceae</taxon>
        <taxon>Hydrogenobacter</taxon>
    </lineage>
</organism>
<dbReference type="InterPro" id="IPR051398">
    <property type="entry name" value="Polysacch_Deacetylase"/>
</dbReference>
<dbReference type="EMBL" id="DSFP01000011">
    <property type="protein sequence ID" value="HEW45166.1"/>
    <property type="molecule type" value="Genomic_DNA"/>
</dbReference>